<comment type="caution">
    <text evidence="2">The sequence shown here is derived from an EMBL/GenBank/DDBJ whole genome shotgun (WGS) entry which is preliminary data.</text>
</comment>
<sequence length="138" mass="15791">MYKFQLKCQESAYPFSGQVVLKPVKKPINYRLIGPWTFQYAHNKIINDHQGEIMLHRHRKLLITISLLAVIAIVGVIFIKATLSPDKTPIAVTAVKEEVFPNQIFESYKYPHDLRIIHSNAKLYSAPAGTNRNDCSRI</sequence>
<accession>U6FCT8</accession>
<feature type="transmembrane region" description="Helical" evidence="1">
    <location>
        <begin position="61"/>
        <end position="79"/>
    </location>
</feature>
<evidence type="ECO:0000256" key="1">
    <source>
        <dbReference type="SAM" id="Phobius"/>
    </source>
</evidence>
<proteinExistence type="predicted"/>
<evidence type="ECO:0000313" key="2">
    <source>
        <dbReference type="EMBL" id="CDI60376.1"/>
    </source>
</evidence>
<dbReference type="Proteomes" id="UP000017247">
    <property type="component" value="Unassembled WGS sequence"/>
</dbReference>
<dbReference type="HOGENOM" id="CLU_1852652_0_0_9"/>
<dbReference type="EMBL" id="CBUL010000082">
    <property type="protein sequence ID" value="CDI60376.1"/>
    <property type="molecule type" value="Genomic_DNA"/>
</dbReference>
<evidence type="ECO:0000313" key="3">
    <source>
        <dbReference type="Proteomes" id="UP000017247"/>
    </source>
</evidence>
<dbReference type="AlphaFoldDB" id="U6FCT8"/>
<protein>
    <submittedName>
        <fullName evidence="2">Uncharacterized protein</fullName>
    </submittedName>
</protein>
<name>U6FCT8_LACHE</name>
<keyword evidence="1" id="KW-0812">Transmembrane</keyword>
<gene>
    <name evidence="2" type="ORF">LHCIRMBIA104_01805</name>
</gene>
<organism evidence="2 3">
    <name type="scientific">Lactobacillus helveticus CIRM-BIA 104</name>
    <dbReference type="NCBI Taxonomy" id="1226333"/>
    <lineage>
        <taxon>Bacteria</taxon>
        <taxon>Bacillati</taxon>
        <taxon>Bacillota</taxon>
        <taxon>Bacilli</taxon>
        <taxon>Lactobacillales</taxon>
        <taxon>Lactobacillaceae</taxon>
        <taxon>Lactobacillus</taxon>
    </lineage>
</organism>
<reference evidence="2" key="1">
    <citation type="submission" date="2013-09" db="EMBL/GenBank/DDBJ databases">
        <title>Draft Genome Sequence of five Lactobacillus helveticus strains CIRM-BIA 101T, 103, 104, 951 and 953 isolated from milk product.</title>
        <authorList>
            <person name="Valence F."/>
            <person name="Chuat V."/>
            <person name="Ma L."/>
            <person name="Creno S."/>
            <person name="Falentin H."/>
            <person name="Lortal S."/>
            <person name="Bizet C."/>
            <person name="Clermont D."/>
            <person name="Loux V."/>
            <person name="Bouchier C."/>
            <person name="Cousin S."/>
        </authorList>
    </citation>
    <scope>NUCLEOTIDE SEQUENCE [LARGE SCALE GENOMIC DNA]</scope>
    <source>
        <strain evidence="2">CIRM-BIA 104</strain>
    </source>
</reference>
<keyword evidence="1" id="KW-0472">Membrane</keyword>
<keyword evidence="1" id="KW-1133">Transmembrane helix</keyword>